<dbReference type="InterPro" id="IPR010982">
    <property type="entry name" value="Lambda_DNA-bd_dom_sf"/>
</dbReference>
<sequence>MPRKGTDDLGLRIKFARLRKGLTQAELAQKLNVHPETLGKYERGTNRPDAETLRKLADILEVSTDFLVGRTNDPSPVPSSLDADVETYLEKIVKGEIPIHFDGAERLTPEVLEDLRTILKAALTYIRAHKPKEEEKAVEEKEEIERPGKGG</sequence>
<dbReference type="RefSeq" id="WP_115792124.1">
    <property type="nucleotide sequence ID" value="NZ_QSLN01000003.1"/>
</dbReference>
<evidence type="ECO:0000259" key="3">
    <source>
        <dbReference type="PROSITE" id="PS50943"/>
    </source>
</evidence>
<dbReference type="OrthoDB" id="9811208at2"/>
<dbReference type="PANTHER" id="PTHR46558">
    <property type="entry name" value="TRACRIPTIONAL REGULATORY PROTEIN-RELATED-RELATED"/>
    <property type="match status" value="1"/>
</dbReference>
<protein>
    <submittedName>
        <fullName evidence="4">XRE family transcriptional regulator</fullName>
    </submittedName>
</protein>
<evidence type="ECO:0000256" key="2">
    <source>
        <dbReference type="SAM" id="MobiDB-lite"/>
    </source>
</evidence>
<evidence type="ECO:0000313" key="4">
    <source>
        <dbReference type="EMBL" id="RDV83905.1"/>
    </source>
</evidence>
<gene>
    <name evidence="4" type="ORF">DXX99_03460</name>
</gene>
<feature type="region of interest" description="Disordered" evidence="2">
    <location>
        <begin position="131"/>
        <end position="151"/>
    </location>
</feature>
<dbReference type="Gene3D" id="1.10.260.40">
    <property type="entry name" value="lambda repressor-like DNA-binding domains"/>
    <property type="match status" value="1"/>
</dbReference>
<reference evidence="4 5" key="1">
    <citation type="submission" date="2018-08" db="EMBL/GenBank/DDBJ databases">
        <title>Form III RuBisCO-mediated autotrophy in Thermodesulfobium bacteria.</title>
        <authorList>
            <person name="Toshchakov S.V."/>
            <person name="Kublanov I.V."/>
            <person name="Frolov E."/>
            <person name="Bonch-Osmolovskaya E.A."/>
            <person name="Tourova T.P."/>
            <person name="Chernych N.A."/>
            <person name="Lebedinsky A.V."/>
        </authorList>
    </citation>
    <scope>NUCLEOTIDE SEQUENCE [LARGE SCALE GENOMIC DNA]</scope>
    <source>
        <strain evidence="4 5">SR</strain>
    </source>
</reference>
<dbReference type="Pfam" id="PF01381">
    <property type="entry name" value="HTH_3"/>
    <property type="match status" value="1"/>
</dbReference>
<dbReference type="AlphaFoldDB" id="A0A3D8P459"/>
<feature type="domain" description="HTH cro/C1-type" evidence="3">
    <location>
        <begin position="13"/>
        <end position="67"/>
    </location>
</feature>
<dbReference type="GO" id="GO:0003677">
    <property type="term" value="F:DNA binding"/>
    <property type="evidence" value="ECO:0007669"/>
    <property type="project" value="UniProtKB-KW"/>
</dbReference>
<evidence type="ECO:0000313" key="5">
    <source>
        <dbReference type="Proteomes" id="UP000256329"/>
    </source>
</evidence>
<proteinExistence type="predicted"/>
<dbReference type="SMART" id="SM00530">
    <property type="entry name" value="HTH_XRE"/>
    <property type="match status" value="1"/>
</dbReference>
<dbReference type="EMBL" id="QSLN01000003">
    <property type="protein sequence ID" value="RDV83905.1"/>
    <property type="molecule type" value="Genomic_DNA"/>
</dbReference>
<accession>A0A3D8P459</accession>
<keyword evidence="1" id="KW-0238">DNA-binding</keyword>
<organism evidence="4 5">
    <name type="scientific">Ammonifex thiophilus</name>
    <dbReference type="NCBI Taxonomy" id="444093"/>
    <lineage>
        <taxon>Bacteria</taxon>
        <taxon>Bacillati</taxon>
        <taxon>Bacillota</taxon>
        <taxon>Clostridia</taxon>
        <taxon>Thermoanaerobacterales</taxon>
        <taxon>Thermoanaerobacteraceae</taxon>
        <taxon>Ammonifex</taxon>
    </lineage>
</organism>
<dbReference type="Proteomes" id="UP000256329">
    <property type="component" value="Unassembled WGS sequence"/>
</dbReference>
<dbReference type="PANTHER" id="PTHR46558:SF11">
    <property type="entry name" value="HTH-TYPE TRANSCRIPTIONAL REGULATOR XRE"/>
    <property type="match status" value="1"/>
</dbReference>
<dbReference type="InterPro" id="IPR001387">
    <property type="entry name" value="Cro/C1-type_HTH"/>
</dbReference>
<evidence type="ECO:0000256" key="1">
    <source>
        <dbReference type="ARBA" id="ARBA00023125"/>
    </source>
</evidence>
<dbReference type="CDD" id="cd00093">
    <property type="entry name" value="HTH_XRE"/>
    <property type="match status" value="1"/>
</dbReference>
<dbReference type="PROSITE" id="PS50943">
    <property type="entry name" value="HTH_CROC1"/>
    <property type="match status" value="1"/>
</dbReference>
<dbReference type="SUPFAM" id="SSF47413">
    <property type="entry name" value="lambda repressor-like DNA-binding domains"/>
    <property type="match status" value="1"/>
</dbReference>
<keyword evidence="5" id="KW-1185">Reference proteome</keyword>
<name>A0A3D8P459_9THEO</name>
<comment type="caution">
    <text evidence="4">The sequence shown here is derived from an EMBL/GenBank/DDBJ whole genome shotgun (WGS) entry which is preliminary data.</text>
</comment>